<evidence type="ECO:0000313" key="2">
    <source>
        <dbReference type="Proteomes" id="UP000192486"/>
    </source>
</evidence>
<dbReference type="RefSeq" id="WP_029054784.1">
    <property type="nucleotide sequence ID" value="NZ_CP015108.1"/>
</dbReference>
<sequence length="82" mass="9505">MIAGIGRISEQHKEILDELRDALDFERPKILKIALAKGIESNEVTDMEKGSNKQGTWEFQWTIISNADLLLFKRKRQNVNTY</sequence>
<evidence type="ECO:0000313" key="1">
    <source>
        <dbReference type="EMBL" id="ARF14015.1"/>
    </source>
</evidence>
<organism evidence="1 2">
    <name type="scientific">Sporosarcina ureae</name>
    <dbReference type="NCBI Taxonomy" id="1571"/>
    <lineage>
        <taxon>Bacteria</taxon>
        <taxon>Bacillati</taxon>
        <taxon>Bacillota</taxon>
        <taxon>Bacilli</taxon>
        <taxon>Bacillales</taxon>
        <taxon>Caryophanaceae</taxon>
        <taxon>Sporosarcina</taxon>
    </lineage>
</organism>
<name>A0ABN4YVE8_SPOUR</name>
<dbReference type="EMBL" id="CP015108">
    <property type="protein sequence ID" value="ARF14015.1"/>
    <property type="molecule type" value="Genomic_DNA"/>
</dbReference>
<dbReference type="Proteomes" id="UP000192486">
    <property type="component" value="Chromosome"/>
</dbReference>
<keyword evidence="2" id="KW-1185">Reference proteome</keyword>
<gene>
    <name evidence="1" type="ORF">SporoS204_07560</name>
</gene>
<proteinExistence type="predicted"/>
<reference evidence="1 2" key="1">
    <citation type="submission" date="2016-04" db="EMBL/GenBank/DDBJ databases">
        <title>Comparative Genomics and Epigenetics of Sporosarcina ureae.</title>
        <authorList>
            <person name="Oliver A.S."/>
            <person name="Cooper K.K."/>
        </authorList>
    </citation>
    <scope>NUCLEOTIDE SEQUENCE [LARGE SCALE GENOMIC DNA]</scope>
    <source>
        <strain evidence="1 2">S204</strain>
    </source>
</reference>
<protein>
    <submittedName>
        <fullName evidence="1">Uncharacterized protein</fullName>
    </submittedName>
</protein>
<accession>A0ABN4YVE8</accession>